<evidence type="ECO:0000256" key="10">
    <source>
        <dbReference type="RuleBase" id="RU003355"/>
    </source>
</evidence>
<keyword evidence="5 11" id="KW-0732">Signal</keyword>
<accession>A0A3S8Z6N7</accession>
<dbReference type="Gene3D" id="3.50.30.30">
    <property type="match status" value="1"/>
</dbReference>
<dbReference type="InterPro" id="IPR023828">
    <property type="entry name" value="Peptidase_S8_Ser-AS"/>
</dbReference>
<dbReference type="InterPro" id="IPR028994">
    <property type="entry name" value="Integrin_alpha_N"/>
</dbReference>
<dbReference type="PRINTS" id="PR00723">
    <property type="entry name" value="SUBTILISIN"/>
</dbReference>
<organism evidence="14 15">
    <name type="scientific">Flaviflexus salsibiostraticola</name>
    <dbReference type="NCBI Taxonomy" id="1282737"/>
    <lineage>
        <taxon>Bacteria</taxon>
        <taxon>Bacillati</taxon>
        <taxon>Actinomycetota</taxon>
        <taxon>Actinomycetes</taxon>
        <taxon>Actinomycetales</taxon>
        <taxon>Actinomycetaceae</taxon>
        <taxon>Flaviflexus</taxon>
    </lineage>
</organism>
<evidence type="ECO:0000313" key="15">
    <source>
        <dbReference type="Proteomes" id="UP000270021"/>
    </source>
</evidence>
<evidence type="ECO:0000256" key="9">
    <source>
        <dbReference type="PROSITE-ProRule" id="PRU01240"/>
    </source>
</evidence>
<dbReference type="InterPro" id="IPR050131">
    <property type="entry name" value="Peptidase_S8_subtilisin-like"/>
</dbReference>
<dbReference type="InterPro" id="IPR003137">
    <property type="entry name" value="PA_domain"/>
</dbReference>
<feature type="domain" description="Peptidase S8/S53" evidence="12">
    <location>
        <begin position="182"/>
        <end position="628"/>
    </location>
</feature>
<dbReference type="KEGG" id="fsl:EJO69_01655"/>
<protein>
    <submittedName>
        <fullName evidence="14">Peptidase S8</fullName>
    </submittedName>
</protein>
<feature type="active site" description="Charge relay system" evidence="8 9">
    <location>
        <position position="256"/>
    </location>
</feature>
<dbReference type="InterPro" id="IPR013783">
    <property type="entry name" value="Ig-like_fold"/>
</dbReference>
<evidence type="ECO:0000259" key="13">
    <source>
        <dbReference type="Pfam" id="PF02225"/>
    </source>
</evidence>
<dbReference type="GO" id="GO:0006508">
    <property type="term" value="P:proteolysis"/>
    <property type="evidence" value="ECO:0007669"/>
    <property type="project" value="UniProtKB-KW"/>
</dbReference>
<feature type="chain" id="PRO_5038699032" evidence="11">
    <location>
        <begin position="35"/>
        <end position="1181"/>
    </location>
</feature>
<dbReference type="PANTHER" id="PTHR43806:SF66">
    <property type="entry name" value="SERIN ENDOPEPTIDASE"/>
    <property type="match status" value="1"/>
</dbReference>
<dbReference type="GO" id="GO:0016020">
    <property type="term" value="C:membrane"/>
    <property type="evidence" value="ECO:0007669"/>
    <property type="project" value="InterPro"/>
</dbReference>
<feature type="active site" description="Charge relay system" evidence="8 9">
    <location>
        <position position="189"/>
    </location>
</feature>
<gene>
    <name evidence="14" type="ORF">EJO69_01655</name>
</gene>
<keyword evidence="15" id="KW-1185">Reference proteome</keyword>
<proteinExistence type="inferred from homology"/>
<dbReference type="GO" id="GO:0005615">
    <property type="term" value="C:extracellular space"/>
    <property type="evidence" value="ECO:0007669"/>
    <property type="project" value="TreeGrafter"/>
</dbReference>
<dbReference type="PROSITE" id="PS00136">
    <property type="entry name" value="SUBTILASE_ASP"/>
    <property type="match status" value="1"/>
</dbReference>
<dbReference type="PROSITE" id="PS00138">
    <property type="entry name" value="SUBTILASE_SER"/>
    <property type="match status" value="1"/>
</dbReference>
<dbReference type="RefSeq" id="WP_126038363.1">
    <property type="nucleotide sequence ID" value="NZ_CP034438.1"/>
</dbReference>
<dbReference type="GO" id="GO:0005975">
    <property type="term" value="P:carbohydrate metabolic process"/>
    <property type="evidence" value="ECO:0007669"/>
    <property type="project" value="UniProtKB-ARBA"/>
</dbReference>
<dbReference type="Gene3D" id="2.60.40.10">
    <property type="entry name" value="Immunoglobulins"/>
    <property type="match status" value="1"/>
</dbReference>
<dbReference type="PROSITE" id="PS00137">
    <property type="entry name" value="SUBTILASE_HIS"/>
    <property type="match status" value="1"/>
</dbReference>
<dbReference type="Proteomes" id="UP000270021">
    <property type="component" value="Chromosome"/>
</dbReference>
<dbReference type="SUPFAM" id="SSF52743">
    <property type="entry name" value="Subtilisin-like"/>
    <property type="match status" value="1"/>
</dbReference>
<dbReference type="InterPro" id="IPR015500">
    <property type="entry name" value="Peptidase_S8_subtilisin-rel"/>
</dbReference>
<dbReference type="PROSITE" id="PS51892">
    <property type="entry name" value="SUBTILASE"/>
    <property type="match status" value="1"/>
</dbReference>
<evidence type="ECO:0000256" key="3">
    <source>
        <dbReference type="ARBA" id="ARBA00022525"/>
    </source>
</evidence>
<evidence type="ECO:0000259" key="12">
    <source>
        <dbReference type="Pfam" id="PF00082"/>
    </source>
</evidence>
<dbReference type="InterPro" id="IPR000209">
    <property type="entry name" value="Peptidase_S8/S53_dom"/>
</dbReference>
<dbReference type="Pfam" id="PF00082">
    <property type="entry name" value="Peptidase_S8"/>
    <property type="match status" value="1"/>
</dbReference>
<dbReference type="InterPro" id="IPR022398">
    <property type="entry name" value="Peptidase_S8_His-AS"/>
</dbReference>
<evidence type="ECO:0000256" key="7">
    <source>
        <dbReference type="ARBA" id="ARBA00022825"/>
    </source>
</evidence>
<dbReference type="AlphaFoldDB" id="A0A3S8Z6N7"/>
<dbReference type="SUPFAM" id="SSF69318">
    <property type="entry name" value="Integrin alpha N-terminal domain"/>
    <property type="match status" value="1"/>
</dbReference>
<dbReference type="SUPFAM" id="SSF52025">
    <property type="entry name" value="PA domain"/>
    <property type="match status" value="1"/>
</dbReference>
<keyword evidence="2" id="KW-0134">Cell wall</keyword>
<evidence type="ECO:0000256" key="8">
    <source>
        <dbReference type="PIRSR" id="PIRSR615500-1"/>
    </source>
</evidence>
<evidence type="ECO:0000256" key="5">
    <source>
        <dbReference type="ARBA" id="ARBA00022729"/>
    </source>
</evidence>
<reference evidence="14 15" key="1">
    <citation type="submission" date="2018-12" db="EMBL/GenBank/DDBJ databases">
        <title>Complete genome sequence of Flaviflexus salsibiostraticola KCTC 33148.</title>
        <authorList>
            <person name="Bae J.-W."/>
        </authorList>
    </citation>
    <scope>NUCLEOTIDE SEQUENCE [LARGE SCALE GENOMIC DNA]</scope>
    <source>
        <strain evidence="14 15">KCTC 33148</strain>
    </source>
</reference>
<dbReference type="EMBL" id="CP034438">
    <property type="protein sequence ID" value="AZN29145.1"/>
    <property type="molecule type" value="Genomic_DNA"/>
</dbReference>
<dbReference type="InterPro" id="IPR036852">
    <property type="entry name" value="Peptidase_S8/S53_dom_sf"/>
</dbReference>
<keyword evidence="3" id="KW-0964">Secreted</keyword>
<dbReference type="GO" id="GO:0004252">
    <property type="term" value="F:serine-type endopeptidase activity"/>
    <property type="evidence" value="ECO:0007669"/>
    <property type="project" value="UniProtKB-UniRule"/>
</dbReference>
<evidence type="ECO:0000256" key="2">
    <source>
        <dbReference type="ARBA" id="ARBA00022512"/>
    </source>
</evidence>
<evidence type="ECO:0000256" key="6">
    <source>
        <dbReference type="ARBA" id="ARBA00022801"/>
    </source>
</evidence>
<dbReference type="PANTHER" id="PTHR43806">
    <property type="entry name" value="PEPTIDASE S8"/>
    <property type="match status" value="1"/>
</dbReference>
<dbReference type="OrthoDB" id="614750at2"/>
<dbReference type="InterPro" id="IPR046450">
    <property type="entry name" value="PA_dom_sf"/>
</dbReference>
<evidence type="ECO:0000313" key="14">
    <source>
        <dbReference type="EMBL" id="AZN29145.1"/>
    </source>
</evidence>
<evidence type="ECO:0000256" key="1">
    <source>
        <dbReference type="ARBA" id="ARBA00011073"/>
    </source>
</evidence>
<dbReference type="InterPro" id="IPR023827">
    <property type="entry name" value="Peptidase_S8_Asp-AS"/>
</dbReference>
<name>A0A3S8Z6N7_9ACTO</name>
<dbReference type="PROSITE" id="PS51318">
    <property type="entry name" value="TAT"/>
    <property type="match status" value="1"/>
</dbReference>
<dbReference type="Gene3D" id="3.40.50.200">
    <property type="entry name" value="Peptidase S8/S53 domain"/>
    <property type="match status" value="1"/>
</dbReference>
<feature type="active site" description="Charge relay system" evidence="8 9">
    <location>
        <position position="572"/>
    </location>
</feature>
<keyword evidence="6 9" id="KW-0378">Hydrolase</keyword>
<feature type="domain" description="PA" evidence="13">
    <location>
        <begin position="430"/>
        <end position="495"/>
    </location>
</feature>
<sequence>MTSHVPGRRRLRTCVAFLGVGAVSIGALIAPAAAAPSAEPLIEPDYTPHVGASAAQASVAGSAFGSRATGDWFVEFRSQPIAKGGTQMRVDSELQRLEAAADDLDIDVTSSFSELWSGAVVTADEAELTQLRNDVDVAAVYPVLLVEAPEKLDMGAEPDMAYAKDLTGASLILDETDYSGYGKTIAIIDTGVDIDHPAFGGGGISDGTAWSPVTGNGSGIIGGYDFVGDAFNADPESDGYNPVPAPDDNPDDCNGHGTHVAGIAAGNDPSNEFTGVAPGANLLAYRVFGCDGSTTSEIMLDAMERAAADGADIVNMSIGASFMTWPNYPTAVAADNLVDKGVVVTVSQGNSGDYGVFSGGAPASGKKVISVGSADNWRTEAPALTVSALPEQLIAYSPASGAPLPPQDGTTLEIITYPAGSETGAVPLEGAEGKVVLVRRGDSTFHEKALAAQESGAAGVIIDNNQPGAISATVEGPTPITIPTATISQADGDAIRAALADAETPTVTWTDDTVVSDVATAGLVSDFSSYGLAADLSIKPQVTAPGGLIHSAYPLDAADDDGTGYATISGTSMAAPHVAGAAALLLEATPELTPAQVLTNLQNNATPVEWSLAPGSGFSEPVHRQGAGMINIPRSIVNSWFGTQISPSEINLHDGDTGASETTTLSITNRGESEMVLTPVHDPSPATWGINQYPDFIGAFADVTFSAETVTVPAGSTVTVNATITEPDAPGAIYSGHIYFVDASGEYLVNVVPYAGMAGNYETDVAFMNQWTWADYGWTEDDLGFDPNEPIYPTPTLGFLEECSKLVDDECVSEGLYSWDTDEFVFSMENGDVPYAIIHFENPVSYMKMEAFHATADGTKGAPVSPDYSLVYESHGEGAVPGIQVYPWDGTYRKSAESDQLLNALDGSYILEVTVVKGTGSLSNPDDVEVWTSEAFTIDRDGVPGTGPGDGTIDEEISRGFLLYNDFTPPADHAFTFGRPGDQVFAGDWDGDGVDTLAVRRGNTFFVQNQLLGGNAEIQFNYGRVGDEVLVGDWDGDGKDTFAVRRGTTFYAQNSLQGGNAENQFNYGRLGDQVYAGDWDGDAKDTFAVRRGNAFYVRNTLTGGYATTTFNYGRVGDEVLVGDWDGDGKDTITVRRGTTFYVANSLISGSAQKSYTLGRASDQVIVGDWNADSIDSIGLRR</sequence>
<keyword evidence="4 9" id="KW-0645">Protease</keyword>
<evidence type="ECO:0000256" key="11">
    <source>
        <dbReference type="SAM" id="SignalP"/>
    </source>
</evidence>
<evidence type="ECO:0000256" key="4">
    <source>
        <dbReference type="ARBA" id="ARBA00022670"/>
    </source>
</evidence>
<feature type="signal peptide" evidence="11">
    <location>
        <begin position="1"/>
        <end position="34"/>
    </location>
</feature>
<keyword evidence="7 9" id="KW-0720">Serine protease</keyword>
<comment type="similarity">
    <text evidence="1 9 10">Belongs to the peptidase S8 family.</text>
</comment>
<dbReference type="Pfam" id="PF02225">
    <property type="entry name" value="PA"/>
    <property type="match status" value="1"/>
</dbReference>
<dbReference type="InterPro" id="IPR006311">
    <property type="entry name" value="TAT_signal"/>
</dbReference>